<feature type="transmembrane region" description="Helical" evidence="1">
    <location>
        <begin position="399"/>
        <end position="419"/>
    </location>
</feature>
<evidence type="ECO:0000313" key="3">
    <source>
        <dbReference type="Proteomes" id="UP001213015"/>
    </source>
</evidence>
<feature type="transmembrane region" description="Helical" evidence="1">
    <location>
        <begin position="60"/>
        <end position="82"/>
    </location>
</feature>
<name>A0AAP3GXN4_9LACO</name>
<keyword evidence="1" id="KW-0812">Transmembrane</keyword>
<keyword evidence="1" id="KW-1133">Transmembrane helix</keyword>
<gene>
    <name evidence="2" type="ORF">L2422_03805</name>
</gene>
<feature type="transmembrane region" description="Helical" evidence="1">
    <location>
        <begin position="221"/>
        <end position="237"/>
    </location>
</feature>
<evidence type="ECO:0000313" key="2">
    <source>
        <dbReference type="EMBL" id="MCZ3844648.1"/>
    </source>
</evidence>
<feature type="transmembrane region" description="Helical" evidence="1">
    <location>
        <begin position="431"/>
        <end position="450"/>
    </location>
</feature>
<feature type="transmembrane region" description="Helical" evidence="1">
    <location>
        <begin position="29"/>
        <end position="48"/>
    </location>
</feature>
<feature type="transmembrane region" description="Helical" evidence="1">
    <location>
        <begin position="7"/>
        <end position="23"/>
    </location>
</feature>
<organism evidence="2 3">
    <name type="scientific">Lactobacillus mulieris</name>
    <dbReference type="NCBI Taxonomy" id="2508708"/>
    <lineage>
        <taxon>Bacteria</taxon>
        <taxon>Bacillati</taxon>
        <taxon>Bacillota</taxon>
        <taxon>Bacilli</taxon>
        <taxon>Lactobacillales</taxon>
        <taxon>Lactobacillaceae</taxon>
        <taxon>Lactobacillus</taxon>
    </lineage>
</organism>
<evidence type="ECO:0000256" key="1">
    <source>
        <dbReference type="SAM" id="Phobius"/>
    </source>
</evidence>
<dbReference type="AlphaFoldDB" id="A0AAP3GXN4"/>
<dbReference type="EMBL" id="JAKHLF010000004">
    <property type="protein sequence ID" value="MCZ3844648.1"/>
    <property type="molecule type" value="Genomic_DNA"/>
</dbReference>
<sequence length="656" mass="76243">MRKFKVFNFFVYLLTFCLAIGIFSNIANYAGLAISLLAIFIGLISYFFNTYIEKLSFHTVNIIITISLITMIIIQLAVLKFLPVSIYHDPYRVLSQADQLAAGNFHWTTTYFWRYPNNVPITYFLYLWLNLTKTLFSTNLALWILSFLILNSFILLTLKLAWQLSKRKSLIIGLTAFFVLTPFSYTYYLQVFYTDLPNFLLLLLIFDYLFKWDSFNKSQQVITSISIFLLACIAYLLKPNIIILIPAILILWLLLLIKKQLKKQLLIPSTIIILGLTLGLTATNGIYQLSNFKENKSFEFPKTSWIAMGLNEKYRGTYASEDVTKEVKLKNEAQRQTYDKALIAARIKKLGFSGLIKLWIQKLAILLNVGDIQNWYNGGYRNAPGWYQKHAQFFAKVSIITYSASCISIFAAVIARLFRYKLNLKKYKDQILLLSILTILGYLAFHTLLWESEPRYGQVILPMLFILLTLPIKKKHHQSKQVGIIALCLAIITPIFFSYYYAKTNKNDQIIAAQRSQLSVQYHAKSSTIQSLLKQRVRLNAEANYFSVQIHKQTELKVYLKNLSTNSYYALKHKDDIFYLNRKIKAGNYEIIAVNPAPTKQAVNIIKTYNYYLAPYPLYIDGKKDFHSSFIYTFVYDYKNGNYDWLKLNKEKRFGK</sequence>
<dbReference type="GeneID" id="97458573"/>
<comment type="caution">
    <text evidence="2">The sequence shown here is derived from an EMBL/GenBank/DDBJ whole genome shotgun (WGS) entry which is preliminary data.</text>
</comment>
<proteinExistence type="predicted"/>
<feature type="transmembrane region" description="Helical" evidence="1">
    <location>
        <begin position="140"/>
        <end position="162"/>
    </location>
</feature>
<reference evidence="2" key="1">
    <citation type="submission" date="2022-01" db="EMBL/GenBank/DDBJ databases">
        <title>VMRC isolate genome collection.</title>
        <authorList>
            <person name="France M."/>
            <person name="Rutt L."/>
            <person name="Humphrys M."/>
            <person name="Ravel J."/>
        </authorList>
    </citation>
    <scope>NUCLEOTIDE SEQUENCE</scope>
    <source>
        <strain evidence="2">C0127B5</strain>
    </source>
</reference>
<feature type="transmembrane region" description="Helical" evidence="1">
    <location>
        <begin position="265"/>
        <end position="287"/>
    </location>
</feature>
<feature type="transmembrane region" description="Helical" evidence="1">
    <location>
        <begin position="169"/>
        <end position="185"/>
    </location>
</feature>
<accession>A0AAP3GXN4</accession>
<dbReference type="RefSeq" id="WP_006585898.1">
    <property type="nucleotide sequence ID" value="NZ_CABMGH010000038.1"/>
</dbReference>
<dbReference type="Proteomes" id="UP001213015">
    <property type="component" value="Unassembled WGS sequence"/>
</dbReference>
<protein>
    <submittedName>
        <fullName evidence="2">Uncharacterized protein</fullName>
    </submittedName>
</protein>
<keyword evidence="1" id="KW-0472">Membrane</keyword>
<feature type="transmembrane region" description="Helical" evidence="1">
    <location>
        <begin position="484"/>
        <end position="502"/>
    </location>
</feature>